<organism evidence="2 3">
    <name type="scientific">Enemella dayhoffiae</name>
    <dbReference type="NCBI Taxonomy" id="2016507"/>
    <lineage>
        <taxon>Bacteria</taxon>
        <taxon>Bacillati</taxon>
        <taxon>Actinomycetota</taxon>
        <taxon>Actinomycetes</taxon>
        <taxon>Propionibacteriales</taxon>
        <taxon>Propionibacteriaceae</taxon>
        <taxon>Enemella</taxon>
    </lineage>
</organism>
<accession>A0A255H1T4</accession>
<proteinExistence type="predicted"/>
<dbReference type="Proteomes" id="UP000216311">
    <property type="component" value="Unassembled WGS sequence"/>
</dbReference>
<keyword evidence="1" id="KW-1133">Transmembrane helix</keyword>
<feature type="transmembrane region" description="Helical" evidence="1">
    <location>
        <begin position="180"/>
        <end position="201"/>
    </location>
</feature>
<evidence type="ECO:0000313" key="3">
    <source>
        <dbReference type="Proteomes" id="UP000216311"/>
    </source>
</evidence>
<comment type="caution">
    <text evidence="2">The sequence shown here is derived from an EMBL/GenBank/DDBJ whole genome shotgun (WGS) entry which is preliminary data.</text>
</comment>
<dbReference type="AlphaFoldDB" id="A0A255H1T4"/>
<dbReference type="EMBL" id="NMVQ01000013">
    <property type="protein sequence ID" value="OYO21630.1"/>
    <property type="molecule type" value="Genomic_DNA"/>
</dbReference>
<protein>
    <submittedName>
        <fullName evidence="2">Uncharacterized protein</fullName>
    </submittedName>
</protein>
<evidence type="ECO:0000256" key="1">
    <source>
        <dbReference type="SAM" id="Phobius"/>
    </source>
</evidence>
<keyword evidence="1" id="KW-0472">Membrane</keyword>
<evidence type="ECO:0000313" key="2">
    <source>
        <dbReference type="EMBL" id="OYO21630.1"/>
    </source>
</evidence>
<keyword evidence="3" id="KW-1185">Reference proteome</keyword>
<reference evidence="2 3" key="1">
    <citation type="submission" date="2017-07" db="EMBL/GenBank/DDBJ databases">
        <title>Draft whole genome sequences of clinical Proprionibacteriaceae strains.</title>
        <authorList>
            <person name="Bernier A.-M."/>
            <person name="Bernard K."/>
            <person name="Domingo M.-C."/>
        </authorList>
    </citation>
    <scope>NUCLEOTIDE SEQUENCE [LARGE SCALE GENOMIC DNA]</scope>
    <source>
        <strain evidence="2 3">NML 130396</strain>
    </source>
</reference>
<sequence>MAVLLLLVPLAGHGLGLGLLVGLTALGGLIAVPVGMLDLVWGPHGPERRAVAAAEEAVEAFERADAEEVRRIRPAASQALHQAWTSFRHSVGEGPLTPAAAEIFERIGILQTRYTRRSAELVDPALGGAEAQPWGNAEGDDWAEPVFRPDFEPEQLRDSSLGRPDAAYLLRNGLHGPSEVWLIAIRVGVATLLAGAVALFSGAAHPYWAIAFAALVLHQGGTRQAQTVRGVQRLLGSCWHPQVSRARRAFGRASEPLQAINAHPVTRPRSAADIHADVLAVQDVITDWR</sequence>
<gene>
    <name evidence="2" type="ORF">CGZ93_10030</name>
</gene>
<name>A0A255H1T4_9ACTN</name>
<keyword evidence="1" id="KW-0812">Transmembrane</keyword>